<dbReference type="AlphaFoldDB" id="A0A955L163"/>
<organism evidence="1 2">
    <name type="scientific">Candidatus Dojkabacteria bacterium</name>
    <dbReference type="NCBI Taxonomy" id="2099670"/>
    <lineage>
        <taxon>Bacteria</taxon>
        <taxon>Candidatus Dojkabacteria</taxon>
    </lineage>
</organism>
<sequence length="222" mass="25521">MGVFDAKKISTQQHLDVEDIRDNLVVLKNGKVAVIIETTSLNFDLLDPKEQDARIGSFAAFLNSITFAIQIVIRTQRTDIAKYLKLLDKYKSKTTSDAIVNQVSIYQEFINNLTQSTQVLDKRFYTIIPTSRLPIITTGWLKQLLGKQKRIVNISELLIKAKEELYPKRDHILKQFSNLGIAARQLQNDELIKLYYSMYEPDRSGMEILNIREEDVERGIIG</sequence>
<evidence type="ECO:0000313" key="1">
    <source>
        <dbReference type="EMBL" id="MCA9380868.1"/>
    </source>
</evidence>
<reference evidence="1" key="2">
    <citation type="journal article" date="2021" name="Microbiome">
        <title>Successional dynamics and alternative stable states in a saline activated sludge microbial community over 9 years.</title>
        <authorList>
            <person name="Wang Y."/>
            <person name="Ye J."/>
            <person name="Ju F."/>
            <person name="Liu L."/>
            <person name="Boyd J.A."/>
            <person name="Deng Y."/>
            <person name="Parks D.H."/>
            <person name="Jiang X."/>
            <person name="Yin X."/>
            <person name="Woodcroft B.J."/>
            <person name="Tyson G.W."/>
            <person name="Hugenholtz P."/>
            <person name="Polz M.F."/>
            <person name="Zhang T."/>
        </authorList>
    </citation>
    <scope>NUCLEOTIDE SEQUENCE</scope>
    <source>
        <strain evidence="1">HKST-UBA13</strain>
    </source>
</reference>
<evidence type="ECO:0000313" key="2">
    <source>
        <dbReference type="Proteomes" id="UP000775877"/>
    </source>
</evidence>
<proteinExistence type="predicted"/>
<dbReference type="Proteomes" id="UP000775877">
    <property type="component" value="Unassembled WGS sequence"/>
</dbReference>
<name>A0A955L163_9BACT</name>
<accession>A0A955L163</accession>
<reference evidence="1" key="1">
    <citation type="submission" date="2020-04" db="EMBL/GenBank/DDBJ databases">
        <authorList>
            <person name="Zhang T."/>
        </authorList>
    </citation>
    <scope>NUCLEOTIDE SEQUENCE</scope>
    <source>
        <strain evidence="1">HKST-UBA13</strain>
    </source>
</reference>
<comment type="caution">
    <text evidence="1">The sequence shown here is derived from an EMBL/GenBank/DDBJ whole genome shotgun (WGS) entry which is preliminary data.</text>
</comment>
<gene>
    <name evidence="1" type="ORF">KC678_01245</name>
</gene>
<protein>
    <submittedName>
        <fullName evidence="1">Uncharacterized protein</fullName>
    </submittedName>
</protein>
<dbReference type="EMBL" id="JAGQLJ010000022">
    <property type="protein sequence ID" value="MCA9380868.1"/>
    <property type="molecule type" value="Genomic_DNA"/>
</dbReference>